<gene>
    <name evidence="1" type="ORF">M9H77_36028</name>
</gene>
<proteinExistence type="predicted"/>
<keyword evidence="2" id="KW-1185">Reference proteome</keyword>
<reference evidence="2" key="1">
    <citation type="journal article" date="2023" name="Nat. Plants">
        <title>Single-cell RNA sequencing provides a high-resolution roadmap for understanding the multicellular compartmentation of specialized metabolism.</title>
        <authorList>
            <person name="Sun S."/>
            <person name="Shen X."/>
            <person name="Li Y."/>
            <person name="Li Y."/>
            <person name="Wang S."/>
            <person name="Li R."/>
            <person name="Zhang H."/>
            <person name="Shen G."/>
            <person name="Guo B."/>
            <person name="Wei J."/>
            <person name="Xu J."/>
            <person name="St-Pierre B."/>
            <person name="Chen S."/>
            <person name="Sun C."/>
        </authorList>
    </citation>
    <scope>NUCLEOTIDE SEQUENCE [LARGE SCALE GENOMIC DNA]</scope>
</reference>
<dbReference type="EMBL" id="CM044708">
    <property type="protein sequence ID" value="KAI5650023.1"/>
    <property type="molecule type" value="Genomic_DNA"/>
</dbReference>
<evidence type="ECO:0000313" key="2">
    <source>
        <dbReference type="Proteomes" id="UP001060085"/>
    </source>
</evidence>
<dbReference type="Proteomes" id="UP001060085">
    <property type="component" value="Linkage Group LG08"/>
</dbReference>
<evidence type="ECO:0000313" key="1">
    <source>
        <dbReference type="EMBL" id="KAI5650023.1"/>
    </source>
</evidence>
<sequence length="182" mass="19728">MVVPIHLVFVVGALIKVAAIEPLAEDKPELHKPYSIFSLVLHHLQQLGLFLQQQICSSLGPLSDPGLLGNQLLLGILGPTTAHMVPLLEHEVSYVGTSTTTDPAYLTVDSTDPVNSLVVMPLAVLPPLNEETPVSDVQIEEVDEAILSEKEETEDGVDSEVEVVKAILCTGMSLERKRTRHP</sequence>
<name>A0ACB9ZRF9_CATRO</name>
<accession>A0ACB9ZRF9</accession>
<organism evidence="1 2">
    <name type="scientific">Catharanthus roseus</name>
    <name type="common">Madagascar periwinkle</name>
    <name type="synonym">Vinca rosea</name>
    <dbReference type="NCBI Taxonomy" id="4058"/>
    <lineage>
        <taxon>Eukaryota</taxon>
        <taxon>Viridiplantae</taxon>
        <taxon>Streptophyta</taxon>
        <taxon>Embryophyta</taxon>
        <taxon>Tracheophyta</taxon>
        <taxon>Spermatophyta</taxon>
        <taxon>Magnoliopsida</taxon>
        <taxon>eudicotyledons</taxon>
        <taxon>Gunneridae</taxon>
        <taxon>Pentapetalae</taxon>
        <taxon>asterids</taxon>
        <taxon>lamiids</taxon>
        <taxon>Gentianales</taxon>
        <taxon>Apocynaceae</taxon>
        <taxon>Rauvolfioideae</taxon>
        <taxon>Vinceae</taxon>
        <taxon>Catharanthinae</taxon>
        <taxon>Catharanthus</taxon>
    </lineage>
</organism>
<comment type="caution">
    <text evidence="1">The sequence shown here is derived from an EMBL/GenBank/DDBJ whole genome shotgun (WGS) entry which is preliminary data.</text>
</comment>
<protein>
    <submittedName>
        <fullName evidence="1">Uncharacterized protein</fullName>
    </submittedName>
</protein>